<feature type="region of interest" description="Disordered" evidence="3">
    <location>
        <begin position="285"/>
        <end position="338"/>
    </location>
</feature>
<accession>A0A410HFI3</accession>
<dbReference type="GO" id="GO:0003677">
    <property type="term" value="F:DNA binding"/>
    <property type="evidence" value="ECO:0007669"/>
    <property type="project" value="UniProtKB-UniRule"/>
</dbReference>
<keyword evidence="1 2" id="KW-0238">DNA-binding</keyword>
<dbReference type="CDD" id="cd00086">
    <property type="entry name" value="homeodomain"/>
    <property type="match status" value="1"/>
</dbReference>
<keyword evidence="1 2" id="KW-0371">Homeobox</keyword>
<proteinExistence type="evidence at transcript level"/>
<dbReference type="Gene3D" id="1.10.10.60">
    <property type="entry name" value="Homeodomain-like"/>
    <property type="match status" value="1"/>
</dbReference>
<feature type="compositionally biased region" description="Polar residues" evidence="3">
    <location>
        <begin position="295"/>
        <end position="311"/>
    </location>
</feature>
<dbReference type="SUPFAM" id="SSF46689">
    <property type="entry name" value="Homeodomain-like"/>
    <property type="match status" value="1"/>
</dbReference>
<dbReference type="PROSITE" id="PS50071">
    <property type="entry name" value="HOMEOBOX_2"/>
    <property type="match status" value="1"/>
</dbReference>
<evidence type="ECO:0000313" key="5">
    <source>
        <dbReference type="EMBL" id="QAB33268.1"/>
    </source>
</evidence>
<name>A0A410HFI3_9GLOM</name>
<protein>
    <submittedName>
        <fullName evidence="5">HD2</fullName>
    </submittedName>
</protein>
<sequence>METWKQRIQTCESIQRLSSILGDLRFNKTDQINTVLQSSLRKQIFFNYGYDTLASIEDGYFLGLFETHLSTQGNLTTLMNSSLELQDHPVNEIIERHYQRTIENVKTYCETKCYELKLVLLRHYFLLPIGNANHVQNLLRCIEKFFTDAYANAIHTFQDTAKIKLSEQHIQKAISLPEVATTRFSDHITQILEIFYEQNTRPKRSDKAKLAEETGLSIEQIETWFNNKRSRTQKENTSFCEKQVKEFILEMEIDWIEQLKLVENNSLTSEDSRCIDNVDHIEISPSPELSGSIEVDNQSPSSGTRSTSKLVSRSKFTKNARKMASPYATSRPRKGKSTGLCSVRMTMSTVENPPENGRAGPASQIGSINATLIASSSSANITSSPSNLKVRVSLNRSTARARAQPYSCIPPKRLRNAKSPPTDNCHASNTSVPAIHIANDSYEQIYTEGFLHNMTPLTDNESYFTESLDETFDRNNQFLPIMEPESNLTFLTEQYYNGLSSEQLASENALILSPVSVSGPQQQCLRNVDQTIGLFGAQETEIYDHNVNYQLSNDASDMNLQSLSSSFLPSDCFQAYNQFTCEGFDDESSSTQSKSTQSDIDYPLDETFLFDSSNQEAVWEFPEQYFIDTVLANNGEFSSFTPHEGFLGSGCMTTLNNDVNFPTGETLNTTLQHNISGSESSPWVILTDDD</sequence>
<evidence type="ECO:0000259" key="4">
    <source>
        <dbReference type="PROSITE" id="PS50071"/>
    </source>
</evidence>
<dbReference type="SMART" id="SM00389">
    <property type="entry name" value="HOX"/>
    <property type="match status" value="1"/>
</dbReference>
<dbReference type="AlphaFoldDB" id="A0A410HFI3"/>
<comment type="subcellular location">
    <subcellularLocation>
        <location evidence="1 2">Nucleus</location>
    </subcellularLocation>
</comment>
<feature type="domain" description="Homeobox" evidence="4">
    <location>
        <begin position="175"/>
        <end position="235"/>
    </location>
</feature>
<feature type="DNA-binding region" description="Homeobox" evidence="1">
    <location>
        <begin position="177"/>
        <end position="236"/>
    </location>
</feature>
<organism evidence="5">
    <name type="scientific">Paraglomus sp</name>
    <dbReference type="NCBI Taxonomy" id="1928154"/>
    <lineage>
        <taxon>Eukaryota</taxon>
        <taxon>Fungi</taxon>
        <taxon>Fungi incertae sedis</taxon>
        <taxon>Mucoromycota</taxon>
        <taxon>Glomeromycotina</taxon>
        <taxon>Glomeromycetes</taxon>
        <taxon>Paraglomerales</taxon>
        <taxon>Paraglomeraceae</taxon>
        <taxon>Paraglomus</taxon>
    </lineage>
</organism>
<dbReference type="Pfam" id="PF00046">
    <property type="entry name" value="Homeodomain"/>
    <property type="match status" value="1"/>
</dbReference>
<dbReference type="InterPro" id="IPR009057">
    <property type="entry name" value="Homeodomain-like_sf"/>
</dbReference>
<dbReference type="InterPro" id="IPR001356">
    <property type="entry name" value="HD"/>
</dbReference>
<evidence type="ECO:0000256" key="1">
    <source>
        <dbReference type="PROSITE-ProRule" id="PRU00108"/>
    </source>
</evidence>
<dbReference type="GO" id="GO:0005634">
    <property type="term" value="C:nucleus"/>
    <property type="evidence" value="ECO:0007669"/>
    <property type="project" value="UniProtKB-SubCell"/>
</dbReference>
<reference evidence="5" key="1">
    <citation type="journal article" date="2019" name="New Phytol.">
        <title>Comparative genomics of Rhizophagus irregularis, R. cerebriforme, R. diaphanus and Gigaspora rosea highlights specific genetic features in Glomeromycotina.</title>
        <authorList>
            <person name="Morin E."/>
            <person name="Miyauchi S."/>
            <person name="San Clemente H."/>
            <person name="Chen E.C."/>
            <person name="Pelin A."/>
            <person name="de la Providencia I."/>
            <person name="Ndikumana S."/>
            <person name="Beaudet D."/>
            <person name="Hainaut M."/>
            <person name="Drula E."/>
            <person name="Kuo A."/>
            <person name="Tang N."/>
            <person name="Roy S."/>
            <person name="Viala J."/>
            <person name="Henrissat B."/>
            <person name="Grigoriev I.V."/>
            <person name="Corradi N."/>
            <person name="Roux C."/>
            <person name="Martin F.M."/>
        </authorList>
    </citation>
    <scope>NUCLEOTIDE SEQUENCE</scope>
</reference>
<evidence type="ECO:0000256" key="3">
    <source>
        <dbReference type="SAM" id="MobiDB-lite"/>
    </source>
</evidence>
<evidence type="ECO:0000256" key="2">
    <source>
        <dbReference type="RuleBase" id="RU000682"/>
    </source>
</evidence>
<keyword evidence="1 2" id="KW-0539">Nucleus</keyword>
<dbReference type="EMBL" id="MH445373">
    <property type="protein sequence ID" value="QAB33268.1"/>
    <property type="molecule type" value="mRNA"/>
</dbReference>